<dbReference type="PROSITE" id="PS00198">
    <property type="entry name" value="4FE4S_FER_1"/>
    <property type="match status" value="1"/>
</dbReference>
<dbReference type="EMBL" id="JBGUBD010000006">
    <property type="protein sequence ID" value="MFA9478747.1"/>
    <property type="molecule type" value="Genomic_DNA"/>
</dbReference>
<comment type="caution">
    <text evidence="6">The sequence shown here is derived from an EMBL/GenBank/DDBJ whole genome shotgun (WGS) entry which is preliminary data.</text>
</comment>
<evidence type="ECO:0000313" key="6">
    <source>
        <dbReference type="EMBL" id="MFA9478747.1"/>
    </source>
</evidence>
<dbReference type="PROSITE" id="PS51379">
    <property type="entry name" value="4FE4S_FER_2"/>
    <property type="match status" value="3"/>
</dbReference>
<evidence type="ECO:0000256" key="3">
    <source>
        <dbReference type="ARBA" id="ARBA00023004"/>
    </source>
</evidence>
<dbReference type="PANTHER" id="PTHR43177">
    <property type="entry name" value="PROTEIN NRFC"/>
    <property type="match status" value="1"/>
</dbReference>
<accession>A0ABV4U603</accession>
<dbReference type="Proteomes" id="UP001575105">
    <property type="component" value="Unassembled WGS sequence"/>
</dbReference>
<dbReference type="PANTHER" id="PTHR43177:SF3">
    <property type="entry name" value="PROTEIN NRFC HOMOLOG"/>
    <property type="match status" value="1"/>
</dbReference>
<dbReference type="Gene3D" id="3.30.70.20">
    <property type="match status" value="2"/>
</dbReference>
<keyword evidence="1" id="KW-0004">4Fe-4S</keyword>
<dbReference type="RefSeq" id="WP_425345674.1">
    <property type="nucleotide sequence ID" value="NZ_JBGUBD010000006.1"/>
</dbReference>
<keyword evidence="3" id="KW-0408">Iron</keyword>
<dbReference type="CDD" id="cd16369">
    <property type="entry name" value="DMSOR_beta_like"/>
    <property type="match status" value="1"/>
</dbReference>
<feature type="domain" description="4Fe-4S ferredoxin-type" evidence="5">
    <location>
        <begin position="79"/>
        <end position="109"/>
    </location>
</feature>
<dbReference type="InterPro" id="IPR017900">
    <property type="entry name" value="4Fe4S_Fe_S_CS"/>
</dbReference>
<keyword evidence="2" id="KW-0479">Metal-binding</keyword>
<sequence>MPVPEHFDFFVDPNRCIGCQACVQACAECDTHKGRPMIHLEYVERSTSTQTVPVICMHCDSPTCAEVCPADAIKKTGDGVVQSARKPRCIACNNCVIACPFGVPKMQSDFELMMKCDMCYDRTSVGKRPMCATVCPSGALFYGTREQVEQLRPRSRPINTFQFGHQTITTKVNMMVPAGPGGTPGSSSAEYVDVTSAMHDESAAGGSGKRVRLNVLEDSLFQFESDAVEEPDDAATTT</sequence>
<organism evidence="6 7">
    <name type="scientific">Natronomicrosphaera hydrolytica</name>
    <dbReference type="NCBI Taxonomy" id="3242702"/>
    <lineage>
        <taxon>Bacteria</taxon>
        <taxon>Pseudomonadati</taxon>
        <taxon>Planctomycetota</taxon>
        <taxon>Phycisphaerae</taxon>
        <taxon>Phycisphaerales</taxon>
        <taxon>Phycisphaeraceae</taxon>
        <taxon>Natronomicrosphaera</taxon>
    </lineage>
</organism>
<dbReference type="InterPro" id="IPR050954">
    <property type="entry name" value="ET_IronSulfur_Cluster-Binding"/>
</dbReference>
<protein>
    <submittedName>
        <fullName evidence="6">4Fe-4S dicluster domain-containing protein</fullName>
    </submittedName>
</protein>
<dbReference type="InterPro" id="IPR017896">
    <property type="entry name" value="4Fe4S_Fe-S-bd"/>
</dbReference>
<evidence type="ECO:0000256" key="1">
    <source>
        <dbReference type="ARBA" id="ARBA00022485"/>
    </source>
</evidence>
<name>A0ABV4U603_9BACT</name>
<proteinExistence type="predicted"/>
<dbReference type="SUPFAM" id="SSF54862">
    <property type="entry name" value="4Fe-4S ferredoxins"/>
    <property type="match status" value="1"/>
</dbReference>
<keyword evidence="7" id="KW-1185">Reference proteome</keyword>
<reference evidence="6 7" key="1">
    <citation type="submission" date="2024-08" db="EMBL/GenBank/DDBJ databases">
        <title>Whole-genome sequencing of halo(alkali)philic microorganisms from hypersaline lakes.</title>
        <authorList>
            <person name="Sorokin D.Y."/>
            <person name="Merkel A.Y."/>
            <person name="Messina E."/>
            <person name="Yakimov M."/>
        </authorList>
    </citation>
    <scope>NUCLEOTIDE SEQUENCE [LARGE SCALE GENOMIC DNA]</scope>
    <source>
        <strain evidence="6 7">AB-hyl4</strain>
    </source>
</reference>
<evidence type="ECO:0000313" key="7">
    <source>
        <dbReference type="Proteomes" id="UP001575105"/>
    </source>
</evidence>
<gene>
    <name evidence="6" type="ORF">ACERK3_10610</name>
</gene>
<evidence type="ECO:0000256" key="4">
    <source>
        <dbReference type="ARBA" id="ARBA00023014"/>
    </source>
</evidence>
<dbReference type="Pfam" id="PF12797">
    <property type="entry name" value="Fer4_2"/>
    <property type="match status" value="1"/>
</dbReference>
<evidence type="ECO:0000256" key="2">
    <source>
        <dbReference type="ARBA" id="ARBA00022723"/>
    </source>
</evidence>
<feature type="domain" description="4Fe-4S ferredoxin-type" evidence="5">
    <location>
        <begin position="47"/>
        <end position="78"/>
    </location>
</feature>
<keyword evidence="4" id="KW-0411">Iron-sulfur</keyword>
<dbReference type="Pfam" id="PF13247">
    <property type="entry name" value="Fer4_11"/>
    <property type="match status" value="1"/>
</dbReference>
<feature type="domain" description="4Fe-4S ferredoxin-type" evidence="5">
    <location>
        <begin position="7"/>
        <end position="37"/>
    </location>
</feature>
<evidence type="ECO:0000259" key="5">
    <source>
        <dbReference type="PROSITE" id="PS51379"/>
    </source>
</evidence>